<evidence type="ECO:0000256" key="1">
    <source>
        <dbReference type="ARBA" id="ARBA00007374"/>
    </source>
</evidence>
<dbReference type="Pfam" id="PF03770">
    <property type="entry name" value="IPK"/>
    <property type="match status" value="1"/>
</dbReference>
<dbReference type="GeneID" id="92511210"/>
<sequence>MEEGSPVQFEAVGGHKLSIFYGEKARDGRSTLRKTTTAWEIVYYLAMELAKEDTVAQKPTAAQPDADGARGKFIHAAGKLAAFTPALFSIRFPEKYISKSAELRPYMEHAGEWIIVEAGSPARSVVLALLFNELFDGAEQLRGFDAEYDTATWGIGLIDETSGMQKPCVIDIKVGFIRHSPLTPKDKLERMLKKEHDSLMRDTALRICGWRRYVHAAMDTEGEPDAWKCERYGKVIGYAVSNMRELSICLQAFLSIGEPIADTNEDGQLFVRSEAMSAVTGVERAHMEQRITAVRAELKSLLDFFESTPDGAFMLQHMAFVSTSVLLLYDAGASEATARLRFIDFARSTWRKFNFGEPTVGFVQGLKNLDAYLSL</sequence>
<dbReference type="GO" id="GO:0046854">
    <property type="term" value="P:phosphatidylinositol phosphate biosynthetic process"/>
    <property type="evidence" value="ECO:0007669"/>
    <property type="project" value="TreeGrafter"/>
</dbReference>
<dbReference type="InterPro" id="IPR005522">
    <property type="entry name" value="IPK"/>
</dbReference>
<name>A0A836KDK0_9TRYP</name>
<dbReference type="GO" id="GO:0005737">
    <property type="term" value="C:cytoplasm"/>
    <property type="evidence" value="ECO:0007669"/>
    <property type="project" value="TreeGrafter"/>
</dbReference>
<dbReference type="Gene3D" id="3.30.470.160">
    <property type="entry name" value="Inositol polyphosphate kinase"/>
    <property type="match status" value="1"/>
</dbReference>
<dbReference type="KEGG" id="lmat:92511210"/>
<dbReference type="AlphaFoldDB" id="A0A836KDK0"/>
<evidence type="ECO:0000313" key="6">
    <source>
        <dbReference type="Proteomes" id="UP000673552"/>
    </source>
</evidence>
<comment type="caution">
    <text evidence="5">The sequence shown here is derived from an EMBL/GenBank/DDBJ whole genome shotgun (WGS) entry which is preliminary data.</text>
</comment>
<reference evidence="6" key="1">
    <citation type="journal article" date="2021" name="Microbiol. Resour. Announc.">
        <title>LGAAP: Leishmaniinae Genome Assembly and Annotation Pipeline.</title>
        <authorList>
            <person name="Almutairi H."/>
            <person name="Urbaniak M.D."/>
            <person name="Bates M.D."/>
            <person name="Jariyapan N."/>
            <person name="Kwakye-Nuako G."/>
            <person name="Thomaz-Soccol V."/>
            <person name="Al-Salem W.S."/>
            <person name="Dillon R.J."/>
            <person name="Bates P.A."/>
            <person name="Gatherer D."/>
        </authorList>
    </citation>
    <scope>NUCLEOTIDE SEQUENCE [LARGE SCALE GENOMIC DNA]</scope>
</reference>
<dbReference type="EC" id="2.7.-.-" evidence="4"/>
<gene>
    <name evidence="5" type="ORF">LSCM1_01072</name>
</gene>
<evidence type="ECO:0000313" key="5">
    <source>
        <dbReference type="EMBL" id="KAG5466895.1"/>
    </source>
</evidence>
<keyword evidence="2 4" id="KW-0808">Transferase</keyword>
<accession>A0A836KDK0</accession>
<keyword evidence="6" id="KW-1185">Reference proteome</keyword>
<proteinExistence type="inferred from homology"/>
<dbReference type="GO" id="GO:0032958">
    <property type="term" value="P:inositol phosphate biosynthetic process"/>
    <property type="evidence" value="ECO:0007669"/>
    <property type="project" value="InterPro"/>
</dbReference>
<dbReference type="GO" id="GO:0000828">
    <property type="term" value="F:inositol hexakisphosphate kinase activity"/>
    <property type="evidence" value="ECO:0007669"/>
    <property type="project" value="TreeGrafter"/>
</dbReference>
<dbReference type="SUPFAM" id="SSF56104">
    <property type="entry name" value="SAICAR synthase-like"/>
    <property type="match status" value="1"/>
</dbReference>
<dbReference type="InterPro" id="IPR038286">
    <property type="entry name" value="IPK_sf"/>
</dbReference>
<evidence type="ECO:0000256" key="2">
    <source>
        <dbReference type="ARBA" id="ARBA00022679"/>
    </source>
</evidence>
<reference evidence="6" key="2">
    <citation type="journal article" date="2021" name="Sci. Data">
        <title>Chromosome-scale genome sequencing, assembly and annotation of six genomes from subfamily Leishmaniinae.</title>
        <authorList>
            <person name="Almutairi H."/>
            <person name="Urbaniak M.D."/>
            <person name="Bates M.D."/>
            <person name="Jariyapan N."/>
            <person name="Kwakye-Nuako G."/>
            <person name="Thomaz Soccol V."/>
            <person name="Al-Salem W.S."/>
            <person name="Dillon R.J."/>
            <person name="Bates P.A."/>
            <person name="Gatherer D."/>
        </authorList>
    </citation>
    <scope>NUCLEOTIDE SEQUENCE [LARGE SCALE GENOMIC DNA]</scope>
</reference>
<dbReference type="RefSeq" id="XP_067174803.1">
    <property type="nucleotide sequence ID" value="XM_067318698.1"/>
</dbReference>
<dbReference type="OrthoDB" id="2573163at2759"/>
<protein>
    <recommendedName>
        <fullName evidence="4">Kinase</fullName>
        <ecNumber evidence="4">2.7.-.-</ecNumber>
    </recommendedName>
</protein>
<keyword evidence="3 4" id="KW-0418">Kinase</keyword>
<dbReference type="EMBL" id="JAFEUZ010000035">
    <property type="protein sequence ID" value="KAG5466895.1"/>
    <property type="molecule type" value="Genomic_DNA"/>
</dbReference>
<organism evidence="5 6">
    <name type="scientific">Leishmania martiniquensis</name>
    <dbReference type="NCBI Taxonomy" id="1580590"/>
    <lineage>
        <taxon>Eukaryota</taxon>
        <taxon>Discoba</taxon>
        <taxon>Euglenozoa</taxon>
        <taxon>Kinetoplastea</taxon>
        <taxon>Metakinetoplastina</taxon>
        <taxon>Trypanosomatida</taxon>
        <taxon>Trypanosomatidae</taxon>
        <taxon>Leishmaniinae</taxon>
        <taxon>Leishmania</taxon>
    </lineage>
</organism>
<dbReference type="PANTHER" id="PTHR12400:SF21">
    <property type="entry name" value="KINASE"/>
    <property type="match status" value="1"/>
</dbReference>
<dbReference type="PANTHER" id="PTHR12400">
    <property type="entry name" value="INOSITOL POLYPHOSPHATE KINASE"/>
    <property type="match status" value="1"/>
</dbReference>
<dbReference type="Proteomes" id="UP000673552">
    <property type="component" value="Unassembled WGS sequence"/>
</dbReference>
<evidence type="ECO:0000256" key="3">
    <source>
        <dbReference type="ARBA" id="ARBA00022777"/>
    </source>
</evidence>
<comment type="similarity">
    <text evidence="1 4">Belongs to the inositol phosphokinase (IPK) family.</text>
</comment>
<evidence type="ECO:0000256" key="4">
    <source>
        <dbReference type="RuleBase" id="RU363090"/>
    </source>
</evidence>
<dbReference type="GO" id="GO:0005634">
    <property type="term" value="C:nucleus"/>
    <property type="evidence" value="ECO:0007669"/>
    <property type="project" value="TreeGrafter"/>
</dbReference>